<evidence type="ECO:0000256" key="1">
    <source>
        <dbReference type="SAM" id="Phobius"/>
    </source>
</evidence>
<protein>
    <submittedName>
        <fullName evidence="2">TIGR00341 family protein</fullName>
    </submittedName>
</protein>
<feature type="transmembrane region" description="Helical" evidence="1">
    <location>
        <begin position="184"/>
        <end position="207"/>
    </location>
</feature>
<keyword evidence="1" id="KW-0472">Membrane</keyword>
<feature type="transmembrane region" description="Helical" evidence="1">
    <location>
        <begin position="52"/>
        <end position="76"/>
    </location>
</feature>
<keyword evidence="1" id="KW-1133">Transmembrane helix</keyword>
<evidence type="ECO:0000313" key="3">
    <source>
        <dbReference type="Proteomes" id="UP000229362"/>
    </source>
</evidence>
<feature type="transmembrane region" description="Helical" evidence="1">
    <location>
        <begin position="27"/>
        <end position="45"/>
    </location>
</feature>
<dbReference type="Proteomes" id="UP000229362">
    <property type="component" value="Unassembled WGS sequence"/>
</dbReference>
<dbReference type="PANTHER" id="PTHR20992">
    <property type="entry name" value="AT15442P-RELATED"/>
    <property type="match status" value="1"/>
</dbReference>
<dbReference type="PANTHER" id="PTHR20992:SF9">
    <property type="entry name" value="AT15442P-RELATED"/>
    <property type="match status" value="1"/>
</dbReference>
<organism evidence="2 3">
    <name type="scientific">Candidatus Magasanikbacteria bacterium CG10_big_fil_rev_8_21_14_0_10_43_6</name>
    <dbReference type="NCBI Taxonomy" id="1974650"/>
    <lineage>
        <taxon>Bacteria</taxon>
        <taxon>Candidatus Magasanikiibacteriota</taxon>
    </lineage>
</organism>
<dbReference type="AlphaFoldDB" id="A0A2M6W2G1"/>
<dbReference type="Pfam" id="PF04087">
    <property type="entry name" value="DUF389"/>
    <property type="match status" value="1"/>
</dbReference>
<reference evidence="3" key="1">
    <citation type="submission" date="2017-09" db="EMBL/GenBank/DDBJ databases">
        <title>Depth-based differentiation of microbial function through sediment-hosted aquifers and enrichment of novel symbionts in the deep terrestrial subsurface.</title>
        <authorList>
            <person name="Probst A.J."/>
            <person name="Ladd B."/>
            <person name="Jarett J.K."/>
            <person name="Geller-Mcgrath D.E."/>
            <person name="Sieber C.M.K."/>
            <person name="Emerson J.B."/>
            <person name="Anantharaman K."/>
            <person name="Thomas B.C."/>
            <person name="Malmstrom R."/>
            <person name="Stieglmeier M."/>
            <person name="Klingl A."/>
            <person name="Woyke T."/>
            <person name="Ryan C.M."/>
            <person name="Banfield J.F."/>
        </authorList>
    </citation>
    <scope>NUCLEOTIDE SEQUENCE [LARGE SCALE GENOMIC DNA]</scope>
</reference>
<proteinExistence type="predicted"/>
<sequence>MAFFSHVDRVRRQTEKRLETYTGTPNSFFILIALASAIATIGLILNNTAIVIGAMVVAPLVTPVFGFSLSLIAVHIQQGFKAALMLSLGSIVAIIMAAILTRLVAFIEGDAISITNEIVLRTDVNILYLLVAFFSGVAGAYAYVKPDILASIAGIAISVAVMPPLAVAGIGLGLGDWSLVTNSLLLFAINLAGISFGSIITFLSFGFGATDA</sequence>
<feature type="transmembrane region" description="Helical" evidence="1">
    <location>
        <begin position="82"/>
        <end position="105"/>
    </location>
</feature>
<evidence type="ECO:0000313" key="2">
    <source>
        <dbReference type="EMBL" id="PIT86977.1"/>
    </source>
</evidence>
<keyword evidence="1" id="KW-0812">Transmembrane</keyword>
<gene>
    <name evidence="2" type="ORF">COU33_00165</name>
</gene>
<dbReference type="EMBL" id="PFBZ01000009">
    <property type="protein sequence ID" value="PIT86977.1"/>
    <property type="molecule type" value="Genomic_DNA"/>
</dbReference>
<dbReference type="NCBIfam" id="TIGR00341">
    <property type="entry name" value="TIGR00341 family protein"/>
    <property type="match status" value="1"/>
</dbReference>
<name>A0A2M6W2G1_9BACT</name>
<comment type="caution">
    <text evidence="2">The sequence shown here is derived from an EMBL/GenBank/DDBJ whole genome shotgun (WGS) entry which is preliminary data.</text>
</comment>
<feature type="transmembrane region" description="Helical" evidence="1">
    <location>
        <begin position="150"/>
        <end position="172"/>
    </location>
</feature>
<feature type="transmembrane region" description="Helical" evidence="1">
    <location>
        <begin position="126"/>
        <end position="144"/>
    </location>
</feature>
<dbReference type="InterPro" id="IPR005240">
    <property type="entry name" value="DUF389"/>
</dbReference>
<accession>A0A2M6W2G1</accession>